<feature type="compositionally biased region" description="Basic residues" evidence="1">
    <location>
        <begin position="101"/>
        <end position="111"/>
    </location>
</feature>
<dbReference type="EMBL" id="ML991832">
    <property type="protein sequence ID" value="KAF2231069.1"/>
    <property type="molecule type" value="Genomic_DNA"/>
</dbReference>
<proteinExistence type="predicted"/>
<evidence type="ECO:0000313" key="2">
    <source>
        <dbReference type="EMBL" id="KAF2231069.1"/>
    </source>
</evidence>
<gene>
    <name evidence="2" type="ORF">EV356DRAFT_315980</name>
</gene>
<name>A0A6A6GZJ4_VIRVR</name>
<sequence length="157" mass="17367">MVVVLLSRPHRSFHPPTTIPFGRAVLHRPILVACGSWADRVPASAREATGAPAKFRAGRCLDWLNASLSRHQHRRHGGHRHYWRQIAKRSSAASIEPHTQVRLRSKGARTQRGREDTPPGPAGKCWSNTHILVPCDDRRARRRGFGSHAGGGSSTSI</sequence>
<protein>
    <submittedName>
        <fullName evidence="2">Uncharacterized protein</fullName>
    </submittedName>
</protein>
<dbReference type="AlphaFoldDB" id="A0A6A6GZJ4"/>
<keyword evidence="3" id="KW-1185">Reference proteome</keyword>
<evidence type="ECO:0000313" key="3">
    <source>
        <dbReference type="Proteomes" id="UP000800092"/>
    </source>
</evidence>
<evidence type="ECO:0000256" key="1">
    <source>
        <dbReference type="SAM" id="MobiDB-lite"/>
    </source>
</evidence>
<accession>A0A6A6GZJ4</accession>
<feature type="region of interest" description="Disordered" evidence="1">
    <location>
        <begin position="89"/>
        <end position="128"/>
    </location>
</feature>
<dbReference type="Proteomes" id="UP000800092">
    <property type="component" value="Unassembled WGS sequence"/>
</dbReference>
<reference evidence="2" key="1">
    <citation type="journal article" date="2020" name="Stud. Mycol.">
        <title>101 Dothideomycetes genomes: a test case for predicting lifestyles and emergence of pathogens.</title>
        <authorList>
            <person name="Haridas S."/>
            <person name="Albert R."/>
            <person name="Binder M."/>
            <person name="Bloem J."/>
            <person name="Labutti K."/>
            <person name="Salamov A."/>
            <person name="Andreopoulos B."/>
            <person name="Baker S."/>
            <person name="Barry K."/>
            <person name="Bills G."/>
            <person name="Bluhm B."/>
            <person name="Cannon C."/>
            <person name="Castanera R."/>
            <person name="Culley D."/>
            <person name="Daum C."/>
            <person name="Ezra D."/>
            <person name="Gonzalez J."/>
            <person name="Henrissat B."/>
            <person name="Kuo A."/>
            <person name="Liang C."/>
            <person name="Lipzen A."/>
            <person name="Lutzoni F."/>
            <person name="Magnuson J."/>
            <person name="Mondo S."/>
            <person name="Nolan M."/>
            <person name="Ohm R."/>
            <person name="Pangilinan J."/>
            <person name="Park H.-J."/>
            <person name="Ramirez L."/>
            <person name="Alfaro M."/>
            <person name="Sun H."/>
            <person name="Tritt A."/>
            <person name="Yoshinaga Y."/>
            <person name="Zwiers L.-H."/>
            <person name="Turgeon B."/>
            <person name="Goodwin S."/>
            <person name="Spatafora J."/>
            <person name="Crous P."/>
            <person name="Grigoriev I."/>
        </authorList>
    </citation>
    <scope>NUCLEOTIDE SEQUENCE</scope>
    <source>
        <strain evidence="2">Tuck. ex Michener</strain>
    </source>
</reference>
<organism evidence="2 3">
    <name type="scientific">Viridothelium virens</name>
    <name type="common">Speckled blister lichen</name>
    <name type="synonym">Trypethelium virens</name>
    <dbReference type="NCBI Taxonomy" id="1048519"/>
    <lineage>
        <taxon>Eukaryota</taxon>
        <taxon>Fungi</taxon>
        <taxon>Dikarya</taxon>
        <taxon>Ascomycota</taxon>
        <taxon>Pezizomycotina</taxon>
        <taxon>Dothideomycetes</taxon>
        <taxon>Dothideomycetes incertae sedis</taxon>
        <taxon>Trypetheliales</taxon>
        <taxon>Trypetheliaceae</taxon>
        <taxon>Viridothelium</taxon>
    </lineage>
</organism>